<name>A0A3B0MJJ8_9GAMM</name>
<sequence>MNTSLFSKTPTITVLDNLHLTIRDIQYYRHPDLPDHTETRITRHQYDARGFLIQTIDPRLYDI</sequence>
<proteinExistence type="predicted"/>
<accession>A0A3B0MJJ8</accession>
<reference evidence="1" key="1">
    <citation type="submission" date="2018-04" db="EMBL/GenBank/DDBJ databases">
        <authorList>
            <person name="Go L.Y."/>
            <person name="Mitchell J.A."/>
        </authorList>
    </citation>
    <scope>NUCLEOTIDE SEQUENCE</scope>
    <source>
        <strain evidence="1">ARTV</strain>
    </source>
</reference>
<dbReference type="EMBL" id="UFQR01000001">
    <property type="protein sequence ID" value="SSW94576.1"/>
    <property type="molecule type" value="Genomic_DNA"/>
</dbReference>
<organism evidence="1">
    <name type="scientific">Arsenophonus endosymbiont of Trialeurodes vaporariorum</name>
    <dbReference type="NCBI Taxonomy" id="235567"/>
    <lineage>
        <taxon>Bacteria</taxon>
        <taxon>Pseudomonadati</taxon>
        <taxon>Pseudomonadota</taxon>
        <taxon>Gammaproteobacteria</taxon>
        <taxon>Enterobacterales</taxon>
        <taxon>Morganellaceae</taxon>
        <taxon>Arsenophonus</taxon>
    </lineage>
</organism>
<dbReference type="Gene3D" id="2.180.10.10">
    <property type="entry name" value="RHS repeat-associated core"/>
    <property type="match status" value="1"/>
</dbReference>
<dbReference type="AlphaFoldDB" id="A0A3B0MJJ8"/>
<evidence type="ECO:0000313" key="1">
    <source>
        <dbReference type="EMBL" id="SSW94576.1"/>
    </source>
</evidence>
<gene>
    <name evidence="1" type="ORF">ARTV_0095</name>
</gene>
<protein>
    <submittedName>
        <fullName evidence="1">Uncharacterized protein</fullName>
    </submittedName>
</protein>